<protein>
    <submittedName>
        <fullName evidence="10">Multiple sugar transport system permease protein</fullName>
    </submittedName>
</protein>
<feature type="transmembrane region" description="Helical" evidence="7">
    <location>
        <begin position="271"/>
        <end position="294"/>
    </location>
</feature>
<accession>A0ABU0PA44</accession>
<keyword evidence="5 7" id="KW-1133">Transmembrane helix</keyword>
<keyword evidence="11" id="KW-1185">Reference proteome</keyword>
<proteinExistence type="inferred from homology"/>
<comment type="caution">
    <text evidence="10">The sequence shown here is derived from an EMBL/GenBank/DDBJ whole genome shotgun (WGS) entry which is preliminary data.</text>
</comment>
<evidence type="ECO:0000256" key="8">
    <source>
        <dbReference type="SAM" id="MobiDB-lite"/>
    </source>
</evidence>
<sequence length="304" mass="33383">MTAVETRQKRAKKENQPPAYDRPAGARRGISITAILPTTVLLLAAVYFLLPVVWVFFSATKSSAELFTTPSFTFGTALWDNIVELFAYENGSFAKWLGNSFLYSIVGALASTLFSAGAGYALAMYEFRGKRAIMVGLLGGVLLPTITLAIPQYLLFAQIGLANTYWAVLIPTMITPFGIYLAYVFARASVPVELLEAARVDGSSEWRTFRSVGLPLLFPGLVTIFLLQFIGAWNNFLLPYIMLTKTDLFPITVAMYMMLNRGGSEPILYTLAIAGAAIAIIPVVAFVLVLQRYWRLDLVSGSLK</sequence>
<feature type="transmembrane region" description="Helical" evidence="7">
    <location>
        <begin position="165"/>
        <end position="186"/>
    </location>
</feature>
<dbReference type="PROSITE" id="PS50928">
    <property type="entry name" value="ABC_TM1"/>
    <property type="match status" value="1"/>
</dbReference>
<gene>
    <name evidence="10" type="ORF">QFZ46_002364</name>
</gene>
<dbReference type="RefSeq" id="WP_307361687.1">
    <property type="nucleotide sequence ID" value="NZ_JAUSXK010000001.1"/>
</dbReference>
<name>A0ABU0PA44_9MICO</name>
<keyword evidence="2 7" id="KW-0813">Transport</keyword>
<evidence type="ECO:0000256" key="3">
    <source>
        <dbReference type="ARBA" id="ARBA00022475"/>
    </source>
</evidence>
<dbReference type="InterPro" id="IPR000515">
    <property type="entry name" value="MetI-like"/>
</dbReference>
<comment type="similarity">
    <text evidence="7">Belongs to the binding-protein-dependent transport system permease family.</text>
</comment>
<dbReference type="Pfam" id="PF00528">
    <property type="entry name" value="BPD_transp_1"/>
    <property type="match status" value="1"/>
</dbReference>
<feature type="domain" description="ABC transmembrane type-1" evidence="9">
    <location>
        <begin position="97"/>
        <end position="290"/>
    </location>
</feature>
<feature type="transmembrane region" description="Helical" evidence="7">
    <location>
        <begin position="135"/>
        <end position="159"/>
    </location>
</feature>
<evidence type="ECO:0000259" key="9">
    <source>
        <dbReference type="PROSITE" id="PS50928"/>
    </source>
</evidence>
<evidence type="ECO:0000256" key="1">
    <source>
        <dbReference type="ARBA" id="ARBA00004651"/>
    </source>
</evidence>
<dbReference type="Proteomes" id="UP001239085">
    <property type="component" value="Unassembled WGS sequence"/>
</dbReference>
<evidence type="ECO:0000256" key="6">
    <source>
        <dbReference type="ARBA" id="ARBA00023136"/>
    </source>
</evidence>
<dbReference type="CDD" id="cd06261">
    <property type="entry name" value="TM_PBP2"/>
    <property type="match status" value="1"/>
</dbReference>
<evidence type="ECO:0000256" key="4">
    <source>
        <dbReference type="ARBA" id="ARBA00022692"/>
    </source>
</evidence>
<evidence type="ECO:0000256" key="5">
    <source>
        <dbReference type="ARBA" id="ARBA00022989"/>
    </source>
</evidence>
<keyword evidence="10" id="KW-0762">Sugar transport</keyword>
<keyword evidence="6 7" id="KW-0472">Membrane</keyword>
<keyword evidence="3" id="KW-1003">Cell membrane</keyword>
<reference evidence="10 11" key="1">
    <citation type="submission" date="2023-07" db="EMBL/GenBank/DDBJ databases">
        <title>Comparative genomics of wheat-associated soil bacteria to identify genetic determinants of phenazine resistance.</title>
        <authorList>
            <person name="Mouncey N."/>
        </authorList>
    </citation>
    <scope>NUCLEOTIDE SEQUENCE [LARGE SCALE GENOMIC DNA]</scope>
    <source>
        <strain evidence="10 11">W2I7</strain>
    </source>
</reference>
<dbReference type="PANTHER" id="PTHR43744:SF12">
    <property type="entry name" value="ABC TRANSPORTER PERMEASE PROTEIN MG189-RELATED"/>
    <property type="match status" value="1"/>
</dbReference>
<evidence type="ECO:0000313" key="10">
    <source>
        <dbReference type="EMBL" id="MDQ0644204.1"/>
    </source>
</evidence>
<organism evidence="10 11">
    <name type="scientific">Microbacterium murale</name>
    <dbReference type="NCBI Taxonomy" id="1081040"/>
    <lineage>
        <taxon>Bacteria</taxon>
        <taxon>Bacillati</taxon>
        <taxon>Actinomycetota</taxon>
        <taxon>Actinomycetes</taxon>
        <taxon>Micrococcales</taxon>
        <taxon>Microbacteriaceae</taxon>
        <taxon>Microbacterium</taxon>
    </lineage>
</organism>
<comment type="subcellular location">
    <subcellularLocation>
        <location evidence="1 7">Cell membrane</location>
        <topology evidence="1 7">Multi-pass membrane protein</topology>
    </subcellularLocation>
</comment>
<evidence type="ECO:0000256" key="2">
    <source>
        <dbReference type="ARBA" id="ARBA00022448"/>
    </source>
</evidence>
<dbReference type="PANTHER" id="PTHR43744">
    <property type="entry name" value="ABC TRANSPORTER PERMEASE PROTEIN MG189-RELATED-RELATED"/>
    <property type="match status" value="1"/>
</dbReference>
<feature type="transmembrane region" description="Helical" evidence="7">
    <location>
        <begin position="101"/>
        <end position="123"/>
    </location>
</feature>
<dbReference type="InterPro" id="IPR035906">
    <property type="entry name" value="MetI-like_sf"/>
</dbReference>
<feature type="transmembrane region" description="Helical" evidence="7">
    <location>
        <begin position="32"/>
        <end position="57"/>
    </location>
</feature>
<dbReference type="Gene3D" id="1.10.3720.10">
    <property type="entry name" value="MetI-like"/>
    <property type="match status" value="1"/>
</dbReference>
<evidence type="ECO:0000256" key="7">
    <source>
        <dbReference type="RuleBase" id="RU363032"/>
    </source>
</evidence>
<dbReference type="EMBL" id="JAUSXK010000001">
    <property type="protein sequence ID" value="MDQ0644204.1"/>
    <property type="molecule type" value="Genomic_DNA"/>
</dbReference>
<feature type="region of interest" description="Disordered" evidence="8">
    <location>
        <begin position="1"/>
        <end position="22"/>
    </location>
</feature>
<keyword evidence="4 7" id="KW-0812">Transmembrane</keyword>
<feature type="transmembrane region" description="Helical" evidence="7">
    <location>
        <begin position="212"/>
        <end position="231"/>
    </location>
</feature>
<evidence type="ECO:0000313" key="11">
    <source>
        <dbReference type="Proteomes" id="UP001239085"/>
    </source>
</evidence>
<dbReference type="SUPFAM" id="SSF161098">
    <property type="entry name" value="MetI-like"/>
    <property type="match status" value="1"/>
</dbReference>